<gene>
    <name evidence="2" type="ORF">C1I99_30640</name>
</gene>
<sequence length="46" mass="4175">SSPPPAGAASPAPGADVPDAATGQATVPAPRGAGEPETVEISAGPP</sequence>
<feature type="region of interest" description="Disordered" evidence="1">
    <location>
        <begin position="1"/>
        <end position="46"/>
    </location>
</feature>
<proteinExistence type="predicted"/>
<dbReference type="EMBL" id="POUB01000433">
    <property type="protein sequence ID" value="PZF84079.1"/>
    <property type="molecule type" value="Genomic_DNA"/>
</dbReference>
<keyword evidence="3" id="KW-1185">Reference proteome</keyword>
<dbReference type="AlphaFoldDB" id="A0A2W2C799"/>
<name>A0A2W2C799_9ACTN</name>
<dbReference type="Proteomes" id="UP000248749">
    <property type="component" value="Unassembled WGS sequence"/>
</dbReference>
<feature type="non-terminal residue" evidence="2">
    <location>
        <position position="1"/>
    </location>
</feature>
<comment type="caution">
    <text evidence="2">The sequence shown here is derived from an EMBL/GenBank/DDBJ whole genome shotgun (WGS) entry which is preliminary data.</text>
</comment>
<accession>A0A2W2C799</accession>
<evidence type="ECO:0000256" key="1">
    <source>
        <dbReference type="SAM" id="MobiDB-lite"/>
    </source>
</evidence>
<protein>
    <submittedName>
        <fullName evidence="2">AraC family transcriptional regulator</fullName>
    </submittedName>
</protein>
<evidence type="ECO:0000313" key="2">
    <source>
        <dbReference type="EMBL" id="PZF84079.1"/>
    </source>
</evidence>
<feature type="compositionally biased region" description="Low complexity" evidence="1">
    <location>
        <begin position="7"/>
        <end position="21"/>
    </location>
</feature>
<reference evidence="2 3" key="1">
    <citation type="submission" date="2018-01" db="EMBL/GenBank/DDBJ databases">
        <title>Draft genome sequence of Salinispora sp. 13K206.</title>
        <authorList>
            <person name="Sahin N."/>
            <person name="Saygin H."/>
            <person name="Ay H."/>
        </authorList>
    </citation>
    <scope>NUCLEOTIDE SEQUENCE [LARGE SCALE GENOMIC DNA]</scope>
    <source>
        <strain evidence="2 3">13K206</strain>
    </source>
</reference>
<organism evidence="2 3">
    <name type="scientific">Micromonospora deserti</name>
    <dbReference type="NCBI Taxonomy" id="2070366"/>
    <lineage>
        <taxon>Bacteria</taxon>
        <taxon>Bacillati</taxon>
        <taxon>Actinomycetota</taxon>
        <taxon>Actinomycetes</taxon>
        <taxon>Micromonosporales</taxon>
        <taxon>Micromonosporaceae</taxon>
        <taxon>Micromonospora</taxon>
    </lineage>
</organism>
<evidence type="ECO:0000313" key="3">
    <source>
        <dbReference type="Proteomes" id="UP000248749"/>
    </source>
</evidence>